<comment type="caution">
    <text evidence="2">The sequence shown here is derived from an EMBL/GenBank/DDBJ whole genome shotgun (WGS) entry which is preliminary data.</text>
</comment>
<dbReference type="Proteomes" id="UP001139516">
    <property type="component" value="Unassembled WGS sequence"/>
</dbReference>
<name>A0A9X1Y9N2_9PROT</name>
<dbReference type="EMBL" id="JALPRX010000063">
    <property type="protein sequence ID" value="MCK8785650.1"/>
    <property type="molecule type" value="Genomic_DNA"/>
</dbReference>
<gene>
    <name evidence="2" type="ORF">M0638_14785</name>
</gene>
<dbReference type="AlphaFoldDB" id="A0A9X1Y9N2"/>
<evidence type="ECO:0000313" key="2">
    <source>
        <dbReference type="EMBL" id="MCK8785650.1"/>
    </source>
</evidence>
<protein>
    <submittedName>
        <fullName evidence="2">Uncharacterized protein</fullName>
    </submittedName>
</protein>
<accession>A0A9X1Y9N2</accession>
<dbReference type="RefSeq" id="WP_248667770.1">
    <property type="nucleotide sequence ID" value="NZ_JALPRX010000063.1"/>
</dbReference>
<sequence length="161" mass="15696">MQQPPTDQDNDPFGMESGFGGPGPEDRRNGAALLASGLTREAQVLAQAAAALRAAASPLPGDPGAGPLSDVRRGRAALHAAAEAALRAALLLEAAELLGAEAAPAVLAERIGAAAKRVGIAAGGLVPPLRAAALAVTTDDGAARIAASMLAQTLAAALGEG</sequence>
<keyword evidence="3" id="KW-1185">Reference proteome</keyword>
<evidence type="ECO:0000256" key="1">
    <source>
        <dbReference type="SAM" id="MobiDB-lite"/>
    </source>
</evidence>
<proteinExistence type="predicted"/>
<organism evidence="2 3">
    <name type="scientific">Roseomonas acroporae</name>
    <dbReference type="NCBI Taxonomy" id="2937791"/>
    <lineage>
        <taxon>Bacteria</taxon>
        <taxon>Pseudomonadati</taxon>
        <taxon>Pseudomonadota</taxon>
        <taxon>Alphaproteobacteria</taxon>
        <taxon>Acetobacterales</taxon>
        <taxon>Roseomonadaceae</taxon>
        <taxon>Roseomonas</taxon>
    </lineage>
</organism>
<feature type="region of interest" description="Disordered" evidence="1">
    <location>
        <begin position="1"/>
        <end position="31"/>
    </location>
</feature>
<reference evidence="2" key="1">
    <citation type="submission" date="2022-04" db="EMBL/GenBank/DDBJ databases">
        <title>Roseomonas acroporae sp. nov., isolated from coral Acropora digitifera.</title>
        <authorList>
            <person name="Sun H."/>
        </authorList>
    </citation>
    <scope>NUCLEOTIDE SEQUENCE</scope>
    <source>
        <strain evidence="2">NAR14</strain>
    </source>
</reference>
<evidence type="ECO:0000313" key="3">
    <source>
        <dbReference type="Proteomes" id="UP001139516"/>
    </source>
</evidence>